<keyword evidence="4" id="KW-0862">Zinc</keyword>
<feature type="compositionally biased region" description="Basic residues" evidence="5">
    <location>
        <begin position="34"/>
        <end position="44"/>
    </location>
</feature>
<dbReference type="GO" id="GO:0008270">
    <property type="term" value="F:zinc ion binding"/>
    <property type="evidence" value="ECO:0007669"/>
    <property type="project" value="InterPro"/>
</dbReference>
<keyword evidence="9" id="KW-1185">Reference proteome</keyword>
<dbReference type="RefSeq" id="WP_139175766.1">
    <property type="nucleotide sequence ID" value="NZ_FMZM01000013.1"/>
</dbReference>
<evidence type="ECO:0000313" key="9">
    <source>
        <dbReference type="Proteomes" id="UP000199034"/>
    </source>
</evidence>
<feature type="domain" description="Peptidase M10 metallopeptidase" evidence="7">
    <location>
        <begin position="213"/>
        <end position="264"/>
    </location>
</feature>
<sequence length="288" mass="31447">MERRLRELDRLDEQFGLGEHQVHRPVGAPIPLPRGRRARKVRRERKARGPVVPGLLIVGLIMAGVFLVNPSDSGRRLRELVGFDGRLGELVGVPDGDGEYAFATTQPGDPDEPVSWNPCRPIRYVVNPAGAPDNWEDLLAGSITAISDATGFQFEDTGTSDERDFDDRIDGLNRPQPVLIGWADEEEVPRLAGNVAGLGGSTYLERQRHRTYVTGAITLDSELFAELAEERNGDALMQAIITHELGHVVGLDHVDDDNELMYADNVGQTELGPGDLEGLARLGSVDCA</sequence>
<dbReference type="GO" id="GO:0031012">
    <property type="term" value="C:extracellular matrix"/>
    <property type="evidence" value="ECO:0007669"/>
    <property type="project" value="InterPro"/>
</dbReference>
<dbReference type="SUPFAM" id="SSF55486">
    <property type="entry name" value="Metalloproteases ('zincins'), catalytic domain"/>
    <property type="match status" value="1"/>
</dbReference>
<keyword evidence="3" id="KW-0378">Hydrolase</keyword>
<organism evidence="8 9">
    <name type="scientific">Nocardioides lianchengensis</name>
    <dbReference type="NCBI Taxonomy" id="1045774"/>
    <lineage>
        <taxon>Bacteria</taxon>
        <taxon>Bacillati</taxon>
        <taxon>Actinomycetota</taxon>
        <taxon>Actinomycetes</taxon>
        <taxon>Propionibacteriales</taxon>
        <taxon>Nocardioidaceae</taxon>
        <taxon>Nocardioides</taxon>
    </lineage>
</organism>
<feature type="transmembrane region" description="Helical" evidence="6">
    <location>
        <begin position="47"/>
        <end position="68"/>
    </location>
</feature>
<evidence type="ECO:0000256" key="3">
    <source>
        <dbReference type="ARBA" id="ARBA00022801"/>
    </source>
</evidence>
<evidence type="ECO:0000256" key="6">
    <source>
        <dbReference type="SAM" id="Phobius"/>
    </source>
</evidence>
<evidence type="ECO:0000259" key="7">
    <source>
        <dbReference type="Pfam" id="PF00413"/>
    </source>
</evidence>
<feature type="region of interest" description="Disordered" evidence="5">
    <location>
        <begin position="23"/>
        <end position="44"/>
    </location>
</feature>
<dbReference type="Proteomes" id="UP000199034">
    <property type="component" value="Unassembled WGS sequence"/>
</dbReference>
<evidence type="ECO:0000256" key="5">
    <source>
        <dbReference type="SAM" id="MobiDB-lite"/>
    </source>
</evidence>
<accession>A0A1G6ZGJ1</accession>
<dbReference type="EMBL" id="FMZM01000013">
    <property type="protein sequence ID" value="SDE01804.1"/>
    <property type="molecule type" value="Genomic_DNA"/>
</dbReference>
<gene>
    <name evidence="8" type="ORF">SAMN05421872_113143</name>
</gene>
<dbReference type="InterPro" id="IPR001818">
    <property type="entry name" value="Pept_M10_metallopeptidase"/>
</dbReference>
<proteinExistence type="predicted"/>
<dbReference type="OrthoDB" id="4297752at2"/>
<keyword evidence="6" id="KW-1133">Transmembrane helix</keyword>
<evidence type="ECO:0000256" key="4">
    <source>
        <dbReference type="ARBA" id="ARBA00022833"/>
    </source>
</evidence>
<keyword evidence="1" id="KW-0645">Protease</keyword>
<keyword evidence="6" id="KW-0472">Membrane</keyword>
<dbReference type="GO" id="GO:0004222">
    <property type="term" value="F:metalloendopeptidase activity"/>
    <property type="evidence" value="ECO:0007669"/>
    <property type="project" value="InterPro"/>
</dbReference>
<protein>
    <submittedName>
        <fullName evidence="8">Matrixin</fullName>
    </submittedName>
</protein>
<reference evidence="8 9" key="1">
    <citation type="submission" date="2016-10" db="EMBL/GenBank/DDBJ databases">
        <authorList>
            <person name="de Groot N.N."/>
        </authorList>
    </citation>
    <scope>NUCLEOTIDE SEQUENCE [LARGE SCALE GENOMIC DNA]</scope>
    <source>
        <strain evidence="8 9">CGMCC 4.6858</strain>
    </source>
</reference>
<keyword evidence="2" id="KW-0479">Metal-binding</keyword>
<dbReference type="Gene3D" id="3.40.390.10">
    <property type="entry name" value="Collagenase (Catalytic Domain)"/>
    <property type="match status" value="1"/>
</dbReference>
<evidence type="ECO:0000313" key="8">
    <source>
        <dbReference type="EMBL" id="SDE01804.1"/>
    </source>
</evidence>
<dbReference type="InterPro" id="IPR024079">
    <property type="entry name" value="MetalloPept_cat_dom_sf"/>
</dbReference>
<keyword evidence="6" id="KW-0812">Transmembrane</keyword>
<evidence type="ECO:0000256" key="1">
    <source>
        <dbReference type="ARBA" id="ARBA00022670"/>
    </source>
</evidence>
<dbReference type="GO" id="GO:0006508">
    <property type="term" value="P:proteolysis"/>
    <property type="evidence" value="ECO:0007669"/>
    <property type="project" value="UniProtKB-KW"/>
</dbReference>
<dbReference type="AlphaFoldDB" id="A0A1G6ZGJ1"/>
<dbReference type="STRING" id="1045774.SAMN05421872_113143"/>
<evidence type="ECO:0000256" key="2">
    <source>
        <dbReference type="ARBA" id="ARBA00022723"/>
    </source>
</evidence>
<dbReference type="Pfam" id="PF00413">
    <property type="entry name" value="Peptidase_M10"/>
    <property type="match status" value="1"/>
</dbReference>
<name>A0A1G6ZGJ1_9ACTN</name>